<dbReference type="InterPro" id="IPR009057">
    <property type="entry name" value="Homeodomain-like_sf"/>
</dbReference>
<dbReference type="PROSITE" id="PS01124">
    <property type="entry name" value="HTH_ARAC_FAMILY_2"/>
    <property type="match status" value="1"/>
</dbReference>
<dbReference type="GO" id="GO:0043565">
    <property type="term" value="F:sequence-specific DNA binding"/>
    <property type="evidence" value="ECO:0007669"/>
    <property type="project" value="InterPro"/>
</dbReference>
<dbReference type="AlphaFoldDB" id="A0A2A4HLS5"/>
<feature type="domain" description="HTH araC/xylS-type" evidence="3">
    <location>
        <begin position="196"/>
        <end position="294"/>
    </location>
</feature>
<comment type="caution">
    <text evidence="4">The sequence shown here is derived from an EMBL/GenBank/DDBJ whole genome shotgun (WGS) entry which is preliminary data.</text>
</comment>
<evidence type="ECO:0000313" key="4">
    <source>
        <dbReference type="EMBL" id="PCF95397.1"/>
    </source>
</evidence>
<protein>
    <submittedName>
        <fullName evidence="4">AraC family transcriptional regulator</fullName>
    </submittedName>
</protein>
<keyword evidence="1" id="KW-0805">Transcription regulation</keyword>
<accession>A0A2A4HLS5</accession>
<reference evidence="5" key="1">
    <citation type="submission" date="2017-09" db="EMBL/GenBank/DDBJ databases">
        <authorList>
            <person name="Cho G.-S."/>
            <person name="Oguntoyinbo F.A."/>
            <person name="Cnockaert M."/>
            <person name="Kabisch J."/>
            <person name="Neve H."/>
            <person name="Bockelmann W."/>
            <person name="Wenning M."/>
            <person name="Franz C.M."/>
            <person name="Vandamme P."/>
        </authorList>
    </citation>
    <scope>NUCLEOTIDE SEQUENCE [LARGE SCALE GENOMIC DNA]</scope>
    <source>
        <strain evidence="5">MBT G8648</strain>
    </source>
</reference>
<evidence type="ECO:0000313" key="5">
    <source>
        <dbReference type="Proteomes" id="UP000218677"/>
    </source>
</evidence>
<dbReference type="InterPro" id="IPR018060">
    <property type="entry name" value="HTH_AraC"/>
</dbReference>
<evidence type="ECO:0000259" key="3">
    <source>
        <dbReference type="PROSITE" id="PS01124"/>
    </source>
</evidence>
<gene>
    <name evidence="4" type="ORF">CPA45_12320</name>
</gene>
<sequence>MSSKIDAEVHSKIVKRLYQLAPYEGYTQSLLDSVRFMRSNRPLKSTPVLYEPSIVIICQGRKRGYLGDEVYLYDAQHYLVLSVPLPFTSETEASEEEPMLGIAISLDAMVIAELATMLEASGGHTLEAPRGMFSTPLGETLASATLRLLDTLATARDAQILAPSIVREIYYRVLVGEQGGSVRSALAHYGQFGKVAKALRRIHLNYADTLEVGGLASEAGMSVPAFHVHFKAVTKTSPIQYIKSTRLHHARLLMIRDGLTAAAAASRVGYESPSQFSREFKRFFGRSPSAEARTMKASLDILPPTHLAPTHLVEIAVAH</sequence>
<dbReference type="SMART" id="SM00342">
    <property type="entry name" value="HTH_ARAC"/>
    <property type="match status" value="1"/>
</dbReference>
<dbReference type="InterPro" id="IPR009594">
    <property type="entry name" value="Tscrpt_reg_HTH_AraC_N"/>
</dbReference>
<dbReference type="RefSeq" id="WP_096651943.1">
    <property type="nucleotide sequence ID" value="NZ_NWUX01000010.1"/>
</dbReference>
<dbReference type="EMBL" id="NWUX01000010">
    <property type="protein sequence ID" value="PCF95397.1"/>
    <property type="molecule type" value="Genomic_DNA"/>
</dbReference>
<dbReference type="Proteomes" id="UP000218677">
    <property type="component" value="Unassembled WGS sequence"/>
</dbReference>
<evidence type="ECO:0000256" key="1">
    <source>
        <dbReference type="ARBA" id="ARBA00023015"/>
    </source>
</evidence>
<keyword evidence="2" id="KW-0804">Transcription</keyword>
<dbReference type="PANTHER" id="PTHR43436">
    <property type="entry name" value="ARAC-FAMILY TRANSCRIPTIONAL REGULATOR"/>
    <property type="match status" value="1"/>
</dbReference>
<dbReference type="SUPFAM" id="SSF46689">
    <property type="entry name" value="Homeodomain-like"/>
    <property type="match status" value="2"/>
</dbReference>
<dbReference type="Pfam" id="PF12833">
    <property type="entry name" value="HTH_18"/>
    <property type="match status" value="1"/>
</dbReference>
<proteinExistence type="predicted"/>
<dbReference type="Gene3D" id="1.10.10.60">
    <property type="entry name" value="Homeodomain-like"/>
    <property type="match status" value="1"/>
</dbReference>
<dbReference type="OrthoDB" id="34150at2"/>
<dbReference type="GO" id="GO:0003700">
    <property type="term" value="F:DNA-binding transcription factor activity"/>
    <property type="evidence" value="ECO:0007669"/>
    <property type="project" value="InterPro"/>
</dbReference>
<name>A0A2A4HLS5_9GAMM</name>
<keyword evidence="5" id="KW-1185">Reference proteome</keyword>
<dbReference type="PANTHER" id="PTHR43436:SF2">
    <property type="entry name" value="ARAC_XYLS FAMILY TRANSCRIPTIONAL REGULATOR"/>
    <property type="match status" value="1"/>
</dbReference>
<evidence type="ECO:0000256" key="2">
    <source>
        <dbReference type="ARBA" id="ARBA00023163"/>
    </source>
</evidence>
<organism evidence="4 5">
    <name type="scientific">Vreelandella nigrificans</name>
    <dbReference type="NCBI Taxonomy" id="2042704"/>
    <lineage>
        <taxon>Bacteria</taxon>
        <taxon>Pseudomonadati</taxon>
        <taxon>Pseudomonadota</taxon>
        <taxon>Gammaproteobacteria</taxon>
        <taxon>Oceanospirillales</taxon>
        <taxon>Halomonadaceae</taxon>
        <taxon>Vreelandella</taxon>
    </lineage>
</organism>
<dbReference type="Pfam" id="PF06719">
    <property type="entry name" value="AraC_N"/>
    <property type="match status" value="1"/>
</dbReference>